<dbReference type="InterPro" id="IPR003439">
    <property type="entry name" value="ABC_transporter-like_ATP-bd"/>
</dbReference>
<dbReference type="SUPFAM" id="SSF52540">
    <property type="entry name" value="P-loop containing nucleoside triphosphate hydrolases"/>
    <property type="match status" value="1"/>
</dbReference>
<name>A0A556C6S6_BREAU</name>
<gene>
    <name evidence="10" type="ORF">FO013_18390</name>
</gene>
<keyword evidence="11" id="KW-1185">Reference proteome</keyword>
<dbReference type="AlphaFoldDB" id="A0A556C6S6"/>
<feature type="domain" description="ABC transporter" evidence="9">
    <location>
        <begin position="22"/>
        <end position="274"/>
    </location>
</feature>
<evidence type="ECO:0000313" key="10">
    <source>
        <dbReference type="EMBL" id="TSI13159.1"/>
    </source>
</evidence>
<feature type="region of interest" description="Disordered" evidence="8">
    <location>
        <begin position="1"/>
        <end position="21"/>
    </location>
</feature>
<dbReference type="PANTHER" id="PTHR43297:SF2">
    <property type="entry name" value="DIPEPTIDE TRANSPORT ATP-BINDING PROTEIN DPPD"/>
    <property type="match status" value="1"/>
</dbReference>
<dbReference type="Pfam" id="PF00005">
    <property type="entry name" value="ABC_tran"/>
    <property type="match status" value="1"/>
</dbReference>
<dbReference type="RefSeq" id="WP_143924012.1">
    <property type="nucleotide sequence ID" value="NZ_VLTK01000013.1"/>
</dbReference>
<sequence>MSPESATPQPSQSQPGQAQPLLEVDSLTVDIDGEVGKHRILDDVSITLEPGEPMGLVGESGSGKSMTLRTILGMLPPAATVVDGEVRFRGRNILTSGSGRRYDQKVRGTGISMVFQEPAIALNPVMKVGRQITDAIAERKGLSKRASHDLAIELMDRVGIANPESRVSDYPFQLSGGMRQRVMIAAALAQEPEILLCDEPTTALDVTIQAQVLDLFRTMQQEKGLGLLYVTHDLAVVAQLCTSISVMKSGKIIEHGNLQRIFDEPQEDYTRRLLSATPRIDDGVQLERAT</sequence>
<proteinExistence type="inferred from homology"/>
<dbReference type="PROSITE" id="PS50893">
    <property type="entry name" value="ABC_TRANSPORTER_2"/>
    <property type="match status" value="1"/>
</dbReference>
<reference evidence="10 11" key="1">
    <citation type="submission" date="2019-07" db="EMBL/GenBank/DDBJ databases">
        <title>Draft genome sequence of Brevibacterium aurantiacum XU54 isolated from Xinjiang China.</title>
        <authorList>
            <person name="Xu X."/>
        </authorList>
    </citation>
    <scope>NUCLEOTIDE SEQUENCE [LARGE SCALE GENOMIC DNA]</scope>
    <source>
        <strain evidence="10 11">XU54</strain>
    </source>
</reference>
<evidence type="ECO:0000256" key="5">
    <source>
        <dbReference type="ARBA" id="ARBA00022741"/>
    </source>
</evidence>
<keyword evidence="6 10" id="KW-0067">ATP-binding</keyword>
<evidence type="ECO:0000313" key="11">
    <source>
        <dbReference type="Proteomes" id="UP000316406"/>
    </source>
</evidence>
<evidence type="ECO:0000256" key="3">
    <source>
        <dbReference type="ARBA" id="ARBA00022448"/>
    </source>
</evidence>
<keyword evidence="3" id="KW-0813">Transport</keyword>
<dbReference type="InterPro" id="IPR027417">
    <property type="entry name" value="P-loop_NTPase"/>
</dbReference>
<dbReference type="OrthoDB" id="8481147at2"/>
<evidence type="ECO:0000256" key="4">
    <source>
        <dbReference type="ARBA" id="ARBA00022475"/>
    </source>
</evidence>
<evidence type="ECO:0000259" key="9">
    <source>
        <dbReference type="PROSITE" id="PS50893"/>
    </source>
</evidence>
<organism evidence="10 11">
    <name type="scientific">Brevibacterium aurantiacum</name>
    <dbReference type="NCBI Taxonomy" id="273384"/>
    <lineage>
        <taxon>Bacteria</taxon>
        <taxon>Bacillati</taxon>
        <taxon>Actinomycetota</taxon>
        <taxon>Actinomycetes</taxon>
        <taxon>Micrococcales</taxon>
        <taxon>Brevibacteriaceae</taxon>
        <taxon>Brevibacterium</taxon>
    </lineage>
</organism>
<comment type="caution">
    <text evidence="10">The sequence shown here is derived from an EMBL/GenBank/DDBJ whole genome shotgun (WGS) entry which is preliminary data.</text>
</comment>
<keyword evidence="7" id="KW-0472">Membrane</keyword>
<dbReference type="PANTHER" id="PTHR43297">
    <property type="entry name" value="OLIGOPEPTIDE TRANSPORT ATP-BINDING PROTEIN APPD"/>
    <property type="match status" value="1"/>
</dbReference>
<dbReference type="InterPro" id="IPR050388">
    <property type="entry name" value="ABC_Ni/Peptide_Import"/>
</dbReference>
<dbReference type="Proteomes" id="UP000316406">
    <property type="component" value="Unassembled WGS sequence"/>
</dbReference>
<protein>
    <submittedName>
        <fullName evidence="10">ABC transporter ATP-binding protein</fullName>
    </submittedName>
</protein>
<dbReference type="GO" id="GO:0016887">
    <property type="term" value="F:ATP hydrolysis activity"/>
    <property type="evidence" value="ECO:0007669"/>
    <property type="project" value="InterPro"/>
</dbReference>
<dbReference type="EMBL" id="VLTK01000013">
    <property type="protein sequence ID" value="TSI13159.1"/>
    <property type="molecule type" value="Genomic_DNA"/>
</dbReference>
<dbReference type="GO" id="GO:0005524">
    <property type="term" value="F:ATP binding"/>
    <property type="evidence" value="ECO:0007669"/>
    <property type="project" value="UniProtKB-KW"/>
</dbReference>
<dbReference type="InterPro" id="IPR017871">
    <property type="entry name" value="ABC_transporter-like_CS"/>
</dbReference>
<dbReference type="FunFam" id="3.40.50.300:FF:000016">
    <property type="entry name" value="Oligopeptide ABC transporter ATP-binding component"/>
    <property type="match status" value="1"/>
</dbReference>
<dbReference type="GO" id="GO:0005886">
    <property type="term" value="C:plasma membrane"/>
    <property type="evidence" value="ECO:0007669"/>
    <property type="project" value="UniProtKB-SubCell"/>
</dbReference>
<accession>A0A556C6S6</accession>
<comment type="similarity">
    <text evidence="2">Belongs to the ABC transporter superfamily.</text>
</comment>
<keyword evidence="5" id="KW-0547">Nucleotide-binding</keyword>
<dbReference type="PROSITE" id="PS00211">
    <property type="entry name" value="ABC_TRANSPORTER_1"/>
    <property type="match status" value="1"/>
</dbReference>
<evidence type="ECO:0000256" key="7">
    <source>
        <dbReference type="ARBA" id="ARBA00023136"/>
    </source>
</evidence>
<dbReference type="SMART" id="SM00382">
    <property type="entry name" value="AAA"/>
    <property type="match status" value="1"/>
</dbReference>
<keyword evidence="4" id="KW-1003">Cell membrane</keyword>
<evidence type="ECO:0000256" key="2">
    <source>
        <dbReference type="ARBA" id="ARBA00005417"/>
    </source>
</evidence>
<dbReference type="InterPro" id="IPR003593">
    <property type="entry name" value="AAA+_ATPase"/>
</dbReference>
<evidence type="ECO:0000256" key="8">
    <source>
        <dbReference type="SAM" id="MobiDB-lite"/>
    </source>
</evidence>
<feature type="compositionally biased region" description="Low complexity" evidence="8">
    <location>
        <begin position="1"/>
        <end position="20"/>
    </location>
</feature>
<evidence type="ECO:0000256" key="6">
    <source>
        <dbReference type="ARBA" id="ARBA00022840"/>
    </source>
</evidence>
<dbReference type="CDD" id="cd03257">
    <property type="entry name" value="ABC_NikE_OppD_transporters"/>
    <property type="match status" value="1"/>
</dbReference>
<dbReference type="Gene3D" id="3.40.50.300">
    <property type="entry name" value="P-loop containing nucleotide triphosphate hydrolases"/>
    <property type="match status" value="1"/>
</dbReference>
<evidence type="ECO:0000256" key="1">
    <source>
        <dbReference type="ARBA" id="ARBA00004202"/>
    </source>
</evidence>
<comment type="subcellular location">
    <subcellularLocation>
        <location evidence="1">Cell membrane</location>
        <topology evidence="1">Peripheral membrane protein</topology>
    </subcellularLocation>
</comment>